<name>A0A915XJY4_9BACT</name>
<dbReference type="Proteomes" id="UP001063350">
    <property type="component" value="Chromosome"/>
</dbReference>
<feature type="chain" id="PRO_5037760152" description="Conjugal transfer protein TraK" evidence="1">
    <location>
        <begin position="23"/>
        <end position="254"/>
    </location>
</feature>
<dbReference type="Pfam" id="PF23536">
    <property type="entry name" value="TraK_C"/>
    <property type="match status" value="1"/>
</dbReference>
<accession>A0A915XJY4</accession>
<feature type="domain" description="TraK N-terminal" evidence="2">
    <location>
        <begin position="34"/>
        <end position="126"/>
    </location>
</feature>
<protein>
    <recommendedName>
        <fullName evidence="6">Conjugal transfer protein TraK</fullName>
    </recommendedName>
</protein>
<dbReference type="Pfam" id="PF06586">
    <property type="entry name" value="TraK_N"/>
    <property type="match status" value="1"/>
</dbReference>
<dbReference type="InterPro" id="IPR010563">
    <property type="entry name" value="TraK_N"/>
</dbReference>
<evidence type="ECO:0000313" key="4">
    <source>
        <dbReference type="EMBL" id="BCO09252.1"/>
    </source>
</evidence>
<evidence type="ECO:0008006" key="6">
    <source>
        <dbReference type="Google" id="ProtNLM"/>
    </source>
</evidence>
<keyword evidence="1" id="KW-0732">Signal</keyword>
<reference evidence="4" key="1">
    <citation type="submission" date="2020-12" db="EMBL/GenBank/DDBJ databases">
        <title>Desulfobium dissulfuricans gen. nov., sp. nov., a novel mesophilic, sulfate-reducing bacterium isolated from a deep-sea hydrothermal vent.</title>
        <authorList>
            <person name="Hashimoto Y."/>
            <person name="Tame A."/>
            <person name="Sawayama S."/>
            <person name="Miyazaki J."/>
            <person name="Takai K."/>
            <person name="Nakagawa S."/>
        </authorList>
    </citation>
    <scope>NUCLEOTIDE SEQUENCE</scope>
    <source>
        <strain evidence="4">GF1</strain>
    </source>
</reference>
<keyword evidence="5" id="KW-1185">Reference proteome</keyword>
<evidence type="ECO:0000313" key="5">
    <source>
        <dbReference type="Proteomes" id="UP001063350"/>
    </source>
</evidence>
<dbReference type="AlphaFoldDB" id="A0A915XJY4"/>
<evidence type="ECO:0000259" key="3">
    <source>
        <dbReference type="Pfam" id="PF23536"/>
    </source>
</evidence>
<evidence type="ECO:0000259" key="2">
    <source>
        <dbReference type="Pfam" id="PF06586"/>
    </source>
</evidence>
<dbReference type="KEGG" id="ddu:GF1_16280"/>
<feature type="signal peptide" evidence="1">
    <location>
        <begin position="1"/>
        <end position="22"/>
    </location>
</feature>
<dbReference type="InterPro" id="IPR055397">
    <property type="entry name" value="TraK_C"/>
</dbReference>
<dbReference type="EMBL" id="AP024233">
    <property type="protein sequence ID" value="BCO09252.1"/>
    <property type="molecule type" value="Genomic_DNA"/>
</dbReference>
<feature type="domain" description="TraK C-terminal" evidence="3">
    <location>
        <begin position="140"/>
        <end position="248"/>
    </location>
</feature>
<dbReference type="RefSeq" id="WP_267926009.1">
    <property type="nucleotide sequence ID" value="NZ_AP024233.1"/>
</dbReference>
<gene>
    <name evidence="4" type="ORF">GF1_16280</name>
</gene>
<organism evidence="4 5">
    <name type="scientific">Desulfolithobacter dissulfuricans</name>
    <dbReference type="NCBI Taxonomy" id="2795293"/>
    <lineage>
        <taxon>Bacteria</taxon>
        <taxon>Pseudomonadati</taxon>
        <taxon>Thermodesulfobacteriota</taxon>
        <taxon>Desulfobulbia</taxon>
        <taxon>Desulfobulbales</taxon>
        <taxon>Desulfobulbaceae</taxon>
        <taxon>Desulfolithobacter</taxon>
    </lineage>
</organism>
<sequence>MNKPRYGLIGAIIASMAMPAISVANTPFKGSVTVPPEITTAVELSSTDINRIVCPGTMNDLIFSQEKGLDGHFSGNNAFVKFKITKKGEELIYSTTPSELFVVCNNVVYTLIATPKEIPAVTVRLAPGIGDKLKKNITHFQNLPLEKRALQLIREAYSGEYPSGYQMVPADVKIDLSSDFSTTLYRVVNVEGVGLRLKEFQVKPLAEKRLTLDEKMFLTPNISETLLAVAIERHNIKPGETTRVFVVEQKEKKQ</sequence>
<evidence type="ECO:0000256" key="1">
    <source>
        <dbReference type="SAM" id="SignalP"/>
    </source>
</evidence>
<proteinExistence type="predicted"/>